<keyword evidence="2" id="KW-1185">Reference proteome</keyword>
<gene>
    <name evidence="1" type="ORF">CSSPJE1EN2_LOCUS13461</name>
</gene>
<sequence length="76" mass="8649">MYVARRPVQQIGKLLHIMQLQELEVQMVVATLMICTVNGRLLLRLPYWHVNRAAAAMAEISSGPKRLSYGWMPLDA</sequence>
<accession>A0ABP1B707</accession>
<evidence type="ECO:0000313" key="2">
    <source>
        <dbReference type="Proteomes" id="UP001497522"/>
    </source>
</evidence>
<protein>
    <submittedName>
        <fullName evidence="1">Uncharacterized protein</fullName>
    </submittedName>
</protein>
<reference evidence="1 2" key="1">
    <citation type="submission" date="2024-03" db="EMBL/GenBank/DDBJ databases">
        <authorList>
            <consortium name="ELIXIR-Norway"/>
            <consortium name="Elixir Norway"/>
        </authorList>
    </citation>
    <scope>NUCLEOTIDE SEQUENCE [LARGE SCALE GENOMIC DNA]</scope>
</reference>
<evidence type="ECO:0000313" key="1">
    <source>
        <dbReference type="EMBL" id="CAK9870793.1"/>
    </source>
</evidence>
<name>A0ABP1B707_9BRYO</name>
<proteinExistence type="predicted"/>
<dbReference type="EMBL" id="OZ023703">
    <property type="protein sequence ID" value="CAK9870793.1"/>
    <property type="molecule type" value="Genomic_DNA"/>
</dbReference>
<dbReference type="Proteomes" id="UP001497522">
    <property type="component" value="Chromosome 2"/>
</dbReference>
<organism evidence="1 2">
    <name type="scientific">Sphagnum jensenii</name>
    <dbReference type="NCBI Taxonomy" id="128206"/>
    <lineage>
        <taxon>Eukaryota</taxon>
        <taxon>Viridiplantae</taxon>
        <taxon>Streptophyta</taxon>
        <taxon>Embryophyta</taxon>
        <taxon>Bryophyta</taxon>
        <taxon>Sphagnophytina</taxon>
        <taxon>Sphagnopsida</taxon>
        <taxon>Sphagnales</taxon>
        <taxon>Sphagnaceae</taxon>
        <taxon>Sphagnum</taxon>
    </lineage>
</organism>